<comment type="caution">
    <text evidence="1">The sequence shown here is derived from an EMBL/GenBank/DDBJ whole genome shotgun (WGS) entry which is preliminary data.</text>
</comment>
<gene>
    <name evidence="1" type="ORF">GMARGA_LOCUS39369</name>
</gene>
<name>A0ABN7X5T1_GIGMA</name>
<feature type="non-terminal residue" evidence="1">
    <location>
        <position position="70"/>
    </location>
</feature>
<dbReference type="EMBL" id="CAJVQB010093487">
    <property type="protein sequence ID" value="CAG8848796.1"/>
    <property type="molecule type" value="Genomic_DNA"/>
</dbReference>
<reference evidence="1 2" key="1">
    <citation type="submission" date="2021-06" db="EMBL/GenBank/DDBJ databases">
        <authorList>
            <person name="Kallberg Y."/>
            <person name="Tangrot J."/>
            <person name="Rosling A."/>
        </authorList>
    </citation>
    <scope>NUCLEOTIDE SEQUENCE [LARGE SCALE GENOMIC DNA]</scope>
    <source>
        <strain evidence="1 2">120-4 pot B 10/14</strain>
    </source>
</reference>
<evidence type="ECO:0000313" key="1">
    <source>
        <dbReference type="EMBL" id="CAG8848796.1"/>
    </source>
</evidence>
<organism evidence="1 2">
    <name type="scientific">Gigaspora margarita</name>
    <dbReference type="NCBI Taxonomy" id="4874"/>
    <lineage>
        <taxon>Eukaryota</taxon>
        <taxon>Fungi</taxon>
        <taxon>Fungi incertae sedis</taxon>
        <taxon>Mucoromycota</taxon>
        <taxon>Glomeromycotina</taxon>
        <taxon>Glomeromycetes</taxon>
        <taxon>Diversisporales</taxon>
        <taxon>Gigasporaceae</taxon>
        <taxon>Gigaspora</taxon>
    </lineage>
</organism>
<evidence type="ECO:0000313" key="2">
    <source>
        <dbReference type="Proteomes" id="UP000789901"/>
    </source>
</evidence>
<proteinExistence type="predicted"/>
<keyword evidence="2" id="KW-1185">Reference proteome</keyword>
<sequence>EFSEAADFLRRTFLVETIPEFVFTISSFPLSGWDIFVNNNSTDTIMIKIPKLNDGATPTVPEQDQTISFM</sequence>
<dbReference type="Proteomes" id="UP000789901">
    <property type="component" value="Unassembled WGS sequence"/>
</dbReference>
<protein>
    <submittedName>
        <fullName evidence="1">30806_t:CDS:1</fullName>
    </submittedName>
</protein>
<feature type="non-terminal residue" evidence="1">
    <location>
        <position position="1"/>
    </location>
</feature>
<accession>A0ABN7X5T1</accession>